<gene>
    <name evidence="5" type="ORF">FJU11_03500</name>
</gene>
<keyword evidence="2" id="KW-0238">DNA-binding</keyword>
<evidence type="ECO:0000256" key="1">
    <source>
        <dbReference type="ARBA" id="ARBA00023015"/>
    </source>
</evidence>
<keyword evidence="1" id="KW-0805">Transcription regulation</keyword>
<sequence length="106" mass="11655">MDKTKLVDRSEEASAFLSAVSNAKRLMILCHLQSEEMAVGALAEAVGLSQSALSQHLAKLRARDLVKTRRDAQTIYYSIASDDVVTLLKTLDTIFTHERRGQHAAA</sequence>
<evidence type="ECO:0000259" key="4">
    <source>
        <dbReference type="PROSITE" id="PS50987"/>
    </source>
</evidence>
<evidence type="ECO:0000313" key="5">
    <source>
        <dbReference type="EMBL" id="TPW31381.1"/>
    </source>
</evidence>
<dbReference type="CDD" id="cd00090">
    <property type="entry name" value="HTH_ARSR"/>
    <property type="match status" value="1"/>
</dbReference>
<dbReference type="InterPro" id="IPR011991">
    <property type="entry name" value="ArsR-like_HTH"/>
</dbReference>
<keyword evidence="3" id="KW-0804">Transcription</keyword>
<dbReference type="InterPro" id="IPR036388">
    <property type="entry name" value="WH-like_DNA-bd_sf"/>
</dbReference>
<dbReference type="RefSeq" id="WP_141165742.1">
    <property type="nucleotide sequence ID" value="NZ_VHLH01000004.1"/>
</dbReference>
<dbReference type="NCBIfam" id="NF033788">
    <property type="entry name" value="HTH_metalloreg"/>
    <property type="match status" value="1"/>
</dbReference>
<dbReference type="GO" id="GO:0003700">
    <property type="term" value="F:DNA-binding transcription factor activity"/>
    <property type="evidence" value="ECO:0007669"/>
    <property type="project" value="InterPro"/>
</dbReference>
<evidence type="ECO:0000256" key="3">
    <source>
        <dbReference type="ARBA" id="ARBA00023163"/>
    </source>
</evidence>
<dbReference type="Pfam" id="PF01022">
    <property type="entry name" value="HTH_5"/>
    <property type="match status" value="1"/>
</dbReference>
<dbReference type="PROSITE" id="PS50987">
    <property type="entry name" value="HTH_ARSR_2"/>
    <property type="match status" value="1"/>
</dbReference>
<dbReference type="OrthoDB" id="194599at2"/>
<protein>
    <submittedName>
        <fullName evidence="5">Helix-turn-helix transcriptional regulator</fullName>
    </submittedName>
</protein>
<dbReference type="PRINTS" id="PR00778">
    <property type="entry name" value="HTHARSR"/>
</dbReference>
<dbReference type="InterPro" id="IPR051011">
    <property type="entry name" value="Metal_resp_trans_reg"/>
</dbReference>
<keyword evidence="6" id="KW-1185">Reference proteome</keyword>
<dbReference type="SUPFAM" id="SSF46785">
    <property type="entry name" value="Winged helix' DNA-binding domain"/>
    <property type="match status" value="1"/>
</dbReference>
<proteinExistence type="predicted"/>
<dbReference type="InterPro" id="IPR001845">
    <property type="entry name" value="HTH_ArsR_DNA-bd_dom"/>
</dbReference>
<dbReference type="Proteomes" id="UP000320314">
    <property type="component" value="Unassembled WGS sequence"/>
</dbReference>
<comment type="caution">
    <text evidence="5">The sequence shown here is derived from an EMBL/GenBank/DDBJ whole genome shotgun (WGS) entry which is preliminary data.</text>
</comment>
<dbReference type="AlphaFoldDB" id="A0A506UE28"/>
<dbReference type="PANTHER" id="PTHR43132">
    <property type="entry name" value="ARSENICAL RESISTANCE OPERON REPRESSOR ARSR-RELATED"/>
    <property type="match status" value="1"/>
</dbReference>
<evidence type="ECO:0000313" key="6">
    <source>
        <dbReference type="Proteomes" id="UP000320314"/>
    </source>
</evidence>
<dbReference type="Gene3D" id="1.10.10.10">
    <property type="entry name" value="Winged helix-like DNA-binding domain superfamily/Winged helix DNA-binding domain"/>
    <property type="match status" value="1"/>
</dbReference>
<organism evidence="5 6">
    <name type="scientific">Pararhizobium mangrovi</name>
    <dbReference type="NCBI Taxonomy" id="2590452"/>
    <lineage>
        <taxon>Bacteria</taxon>
        <taxon>Pseudomonadati</taxon>
        <taxon>Pseudomonadota</taxon>
        <taxon>Alphaproteobacteria</taxon>
        <taxon>Hyphomicrobiales</taxon>
        <taxon>Rhizobiaceae</taxon>
        <taxon>Rhizobium/Agrobacterium group</taxon>
        <taxon>Pararhizobium</taxon>
    </lineage>
</organism>
<name>A0A506UE28_9HYPH</name>
<dbReference type="SMART" id="SM00418">
    <property type="entry name" value="HTH_ARSR"/>
    <property type="match status" value="1"/>
</dbReference>
<accession>A0A506UE28</accession>
<evidence type="ECO:0000256" key="2">
    <source>
        <dbReference type="ARBA" id="ARBA00023125"/>
    </source>
</evidence>
<dbReference type="InterPro" id="IPR036390">
    <property type="entry name" value="WH_DNA-bd_sf"/>
</dbReference>
<dbReference type="EMBL" id="VHLH01000004">
    <property type="protein sequence ID" value="TPW31381.1"/>
    <property type="molecule type" value="Genomic_DNA"/>
</dbReference>
<dbReference type="GO" id="GO:0003677">
    <property type="term" value="F:DNA binding"/>
    <property type="evidence" value="ECO:0007669"/>
    <property type="project" value="UniProtKB-KW"/>
</dbReference>
<feature type="domain" description="HTH arsR-type" evidence="4">
    <location>
        <begin position="6"/>
        <end position="99"/>
    </location>
</feature>
<reference evidence="5 6" key="1">
    <citation type="submission" date="2019-06" db="EMBL/GenBank/DDBJ databases">
        <authorList>
            <person name="Li M."/>
        </authorList>
    </citation>
    <scope>NUCLEOTIDE SEQUENCE [LARGE SCALE GENOMIC DNA]</scope>
    <source>
        <strain evidence="5 6">BGMRC6574</strain>
    </source>
</reference>
<dbReference type="PANTHER" id="PTHR43132:SF2">
    <property type="entry name" value="ARSENICAL RESISTANCE OPERON REPRESSOR ARSR-RELATED"/>
    <property type="match status" value="1"/>
</dbReference>